<dbReference type="EMBL" id="CP045845">
    <property type="protein sequence ID" value="QGH30490.1"/>
    <property type="molecule type" value="Genomic_DNA"/>
</dbReference>
<keyword evidence="4" id="KW-1185">Reference proteome</keyword>
<dbReference type="Gene3D" id="3.40.50.360">
    <property type="match status" value="1"/>
</dbReference>
<feature type="domain" description="Flavodoxin-like fold" evidence="2">
    <location>
        <begin position="2"/>
        <end position="169"/>
    </location>
</feature>
<dbReference type="GeneID" id="91973280"/>
<dbReference type="RefSeq" id="WP_153743131.1">
    <property type="nucleotide sequence ID" value="NZ_CP045843.1"/>
</dbReference>
<proteinExistence type="predicted"/>
<name>A0ABX6DSD0_KLUIN</name>
<dbReference type="InterPro" id="IPR046980">
    <property type="entry name" value="KefG/KefF"/>
</dbReference>
<reference evidence="3 4" key="1">
    <citation type="submission" date="2019-10" db="EMBL/GenBank/DDBJ databases">
        <title>Complete genome sequencing of drug resistant plasmids in Kluyvera intermedia.</title>
        <authorList>
            <person name="Ke C."/>
            <person name="Jian S."/>
        </authorList>
    </citation>
    <scope>NUCLEOTIDE SEQUENCE [LARGE SCALE GENOMIC DNA]</scope>
    <source>
        <strain evidence="3 4">N2-1</strain>
    </source>
</reference>
<dbReference type="PANTHER" id="PTHR47307">
    <property type="entry name" value="GLUTATHIONE-REGULATED POTASSIUM-EFFLUX SYSTEM ANCILLARY PROTEIN KEFG"/>
    <property type="match status" value="1"/>
</dbReference>
<dbReference type="SUPFAM" id="SSF52218">
    <property type="entry name" value="Flavoproteins"/>
    <property type="match status" value="1"/>
</dbReference>
<organism evidence="3 4">
    <name type="scientific">Kluyvera intermedia</name>
    <name type="common">Enterobacter intermedius</name>
    <dbReference type="NCBI Taxonomy" id="61648"/>
    <lineage>
        <taxon>Bacteria</taxon>
        <taxon>Pseudomonadati</taxon>
        <taxon>Pseudomonadota</taxon>
        <taxon>Gammaproteobacteria</taxon>
        <taxon>Enterobacterales</taxon>
        <taxon>Enterobacteriaceae</taxon>
        <taxon>Kluyvera</taxon>
    </lineage>
</organism>
<dbReference type="Proteomes" id="UP000344450">
    <property type="component" value="Chromosome"/>
</dbReference>
<evidence type="ECO:0000313" key="3">
    <source>
        <dbReference type="EMBL" id="QGH30490.1"/>
    </source>
</evidence>
<keyword evidence="1" id="KW-0560">Oxidoreductase</keyword>
<gene>
    <name evidence="3" type="ORF">GHC21_12755</name>
</gene>
<protein>
    <submittedName>
        <fullName evidence="3">Flavodoxin family protein</fullName>
    </submittedName>
</protein>
<evidence type="ECO:0000256" key="1">
    <source>
        <dbReference type="ARBA" id="ARBA00023002"/>
    </source>
</evidence>
<dbReference type="Pfam" id="PF02525">
    <property type="entry name" value="Flavodoxin_2"/>
    <property type="match status" value="1"/>
</dbReference>
<evidence type="ECO:0000313" key="4">
    <source>
        <dbReference type="Proteomes" id="UP000344450"/>
    </source>
</evidence>
<dbReference type="InterPro" id="IPR003680">
    <property type="entry name" value="Flavodoxin_fold"/>
</dbReference>
<dbReference type="PANTHER" id="PTHR47307:SF1">
    <property type="entry name" value="GLUTATHIONE-REGULATED POTASSIUM-EFFLUX SYSTEM ANCILLARY PROTEIN KEFG"/>
    <property type="match status" value="1"/>
</dbReference>
<dbReference type="InterPro" id="IPR029039">
    <property type="entry name" value="Flavoprotein-like_sf"/>
</dbReference>
<sequence length="186" mass="20793">MKNVLIISGHPNLNDSLANATILDEVAKELPEVNIRRLDELYPTYQFDINAEQQALLEADLIVWQFPFSWYSLPGIMKLWVDEVFVHGFSHGTMAKLGGKKLLLSFTTGAPEVAYTTSGFFGHTIEEYLTQFKTTAALCNLEYVGAIYTHGVSYASRDGEEKRSAQKYSAREHAARLIDAIRSNAA</sequence>
<accession>A0ABX6DSD0</accession>
<evidence type="ECO:0000259" key="2">
    <source>
        <dbReference type="Pfam" id="PF02525"/>
    </source>
</evidence>